<dbReference type="InterPro" id="IPR001789">
    <property type="entry name" value="Sig_transdc_resp-reg_receiver"/>
</dbReference>
<gene>
    <name evidence="9" type="ORF">KAOT1_11331</name>
</gene>
<sequence>MATPQKSGSILIVDDHHDILIAAKLFLKRYFAHIEITTDPERIPSILANQQFDVVLLDMNFTKDISSGKEGFDWLQRIQNMDATLPIVMMTAYGDIQLAIKAMKMGATDFVLKPWENEAFLKTLKDAIQKQKSESANPTENYQRKFPNIIGESEPMLAVFNVIDKIAATDANVLVLGENGTGKELIARAIHKHSDRAQAPFVSVDLGSISASLFESELFGHKKGAFTDAREDRVGRFELAQGGTLFLDEIGNLSPHLQSKLLTALQSRKIVRVGSTKEIPIDIRLVCATNMALSDMISKKEFRQDLLYRINTIEIDLPPLRERKGDILLLADYYLEQYSKKYQKNMEGFHKDAYAALKSYSWPGNIRELQHTIERAVIMSGTPMLSTDDFQLKKQTSNRAILDDSWDDTSTLHDIEKQHIKKVMTTHDGNISSAAEQLGITRASLYRRLKKYGL</sequence>
<dbReference type="AlphaFoldDB" id="A9E3H7"/>
<keyword evidence="1" id="KW-0547">Nucleotide-binding</keyword>
<dbReference type="RefSeq" id="WP_007094817.1">
    <property type="nucleotide sequence ID" value="NZ_CP142125.1"/>
</dbReference>
<feature type="modified residue" description="4-aspartylphosphate" evidence="6">
    <location>
        <position position="58"/>
    </location>
</feature>
<evidence type="ECO:0000259" key="7">
    <source>
        <dbReference type="PROSITE" id="PS50045"/>
    </source>
</evidence>
<dbReference type="PANTHER" id="PTHR32071:SF113">
    <property type="entry name" value="ALGINATE BIOSYNTHESIS TRANSCRIPTIONAL REGULATORY PROTEIN ALGB"/>
    <property type="match status" value="1"/>
</dbReference>
<dbReference type="Pfam" id="PF02954">
    <property type="entry name" value="HTH_8"/>
    <property type="match status" value="1"/>
</dbReference>
<evidence type="ECO:0000256" key="1">
    <source>
        <dbReference type="ARBA" id="ARBA00022741"/>
    </source>
</evidence>
<evidence type="ECO:0000313" key="9">
    <source>
        <dbReference type="EMBL" id="EDP95512.1"/>
    </source>
</evidence>
<dbReference type="Pfam" id="PF00072">
    <property type="entry name" value="Response_reg"/>
    <property type="match status" value="1"/>
</dbReference>
<dbReference type="InterPro" id="IPR058031">
    <property type="entry name" value="AAA_lid_NorR"/>
</dbReference>
<evidence type="ECO:0000256" key="4">
    <source>
        <dbReference type="ARBA" id="ARBA00023125"/>
    </source>
</evidence>
<dbReference type="PRINTS" id="PR01590">
    <property type="entry name" value="HTHFIS"/>
</dbReference>
<dbReference type="PROSITE" id="PS00688">
    <property type="entry name" value="SIGMA54_INTERACT_3"/>
    <property type="match status" value="1"/>
</dbReference>
<dbReference type="InterPro" id="IPR002078">
    <property type="entry name" value="Sigma_54_int"/>
</dbReference>
<dbReference type="InterPro" id="IPR009057">
    <property type="entry name" value="Homeodomain-like_sf"/>
</dbReference>
<dbReference type="GO" id="GO:0006355">
    <property type="term" value="P:regulation of DNA-templated transcription"/>
    <property type="evidence" value="ECO:0007669"/>
    <property type="project" value="InterPro"/>
</dbReference>
<dbReference type="Gene3D" id="1.10.8.60">
    <property type="match status" value="1"/>
</dbReference>
<comment type="caution">
    <text evidence="9">The sequence shown here is derived from an EMBL/GenBank/DDBJ whole genome shotgun (WGS) entry which is preliminary data.</text>
</comment>
<dbReference type="CDD" id="cd00009">
    <property type="entry name" value="AAA"/>
    <property type="match status" value="1"/>
</dbReference>
<protein>
    <submittedName>
        <fullName evidence="9">Response regulator receiver domain protein (CheY-like)</fullName>
    </submittedName>
</protein>
<keyword evidence="10" id="KW-1185">Reference proteome</keyword>
<dbReference type="SUPFAM" id="SSF46689">
    <property type="entry name" value="Homeodomain-like"/>
    <property type="match status" value="1"/>
</dbReference>
<dbReference type="GO" id="GO:0000160">
    <property type="term" value="P:phosphorelay signal transduction system"/>
    <property type="evidence" value="ECO:0007669"/>
    <property type="project" value="InterPro"/>
</dbReference>
<evidence type="ECO:0000256" key="5">
    <source>
        <dbReference type="ARBA" id="ARBA00023163"/>
    </source>
</evidence>
<dbReference type="Gene3D" id="3.40.50.2300">
    <property type="match status" value="1"/>
</dbReference>
<dbReference type="InterPro" id="IPR025944">
    <property type="entry name" value="Sigma_54_int_dom_CS"/>
</dbReference>
<dbReference type="SMART" id="SM00448">
    <property type="entry name" value="REC"/>
    <property type="match status" value="1"/>
</dbReference>
<dbReference type="CDD" id="cd00156">
    <property type="entry name" value="REC"/>
    <property type="match status" value="1"/>
</dbReference>
<dbReference type="HOGENOM" id="CLU_000445_0_6_10"/>
<dbReference type="EMBL" id="ABIB01000008">
    <property type="protein sequence ID" value="EDP95512.1"/>
    <property type="molecule type" value="Genomic_DNA"/>
</dbReference>
<keyword evidence="5" id="KW-0804">Transcription</keyword>
<dbReference type="SUPFAM" id="SSF52540">
    <property type="entry name" value="P-loop containing nucleoside triphosphate hydrolases"/>
    <property type="match status" value="1"/>
</dbReference>
<dbReference type="Pfam" id="PF25601">
    <property type="entry name" value="AAA_lid_14"/>
    <property type="match status" value="1"/>
</dbReference>
<evidence type="ECO:0000256" key="3">
    <source>
        <dbReference type="ARBA" id="ARBA00023015"/>
    </source>
</evidence>
<dbReference type="STRING" id="391587.KAOT1_11331"/>
<dbReference type="OrthoDB" id="5401077at2"/>
<evidence type="ECO:0000313" key="10">
    <source>
        <dbReference type="Proteomes" id="UP000002945"/>
    </source>
</evidence>
<dbReference type="PROSITE" id="PS00676">
    <property type="entry name" value="SIGMA54_INTERACT_2"/>
    <property type="match status" value="1"/>
</dbReference>
<dbReference type="Gene3D" id="1.10.10.60">
    <property type="entry name" value="Homeodomain-like"/>
    <property type="match status" value="1"/>
</dbReference>
<evidence type="ECO:0000256" key="6">
    <source>
        <dbReference type="PROSITE-ProRule" id="PRU00169"/>
    </source>
</evidence>
<dbReference type="SMART" id="SM00382">
    <property type="entry name" value="AAA"/>
    <property type="match status" value="1"/>
</dbReference>
<keyword evidence="6" id="KW-0597">Phosphoprotein</keyword>
<dbReference type="InterPro" id="IPR002197">
    <property type="entry name" value="HTH_Fis"/>
</dbReference>
<dbReference type="GO" id="GO:0005524">
    <property type="term" value="F:ATP binding"/>
    <property type="evidence" value="ECO:0007669"/>
    <property type="project" value="UniProtKB-KW"/>
</dbReference>
<dbReference type="PROSITE" id="PS50110">
    <property type="entry name" value="RESPONSE_REGULATORY"/>
    <property type="match status" value="1"/>
</dbReference>
<dbReference type="PROSITE" id="PS50045">
    <property type="entry name" value="SIGMA54_INTERACT_4"/>
    <property type="match status" value="1"/>
</dbReference>
<dbReference type="PANTHER" id="PTHR32071">
    <property type="entry name" value="TRANSCRIPTIONAL REGULATORY PROTEIN"/>
    <property type="match status" value="1"/>
</dbReference>
<dbReference type="Proteomes" id="UP000002945">
    <property type="component" value="Unassembled WGS sequence"/>
</dbReference>
<dbReference type="Gene3D" id="3.40.50.300">
    <property type="entry name" value="P-loop containing nucleotide triphosphate hydrolases"/>
    <property type="match status" value="1"/>
</dbReference>
<dbReference type="InterPro" id="IPR025943">
    <property type="entry name" value="Sigma_54_int_dom_ATP-bd_2"/>
</dbReference>
<keyword evidence="3" id="KW-0805">Transcription regulation</keyword>
<keyword evidence="2" id="KW-0067">ATP-binding</keyword>
<keyword evidence="4" id="KW-0238">DNA-binding</keyword>
<dbReference type="InterPro" id="IPR003593">
    <property type="entry name" value="AAA+_ATPase"/>
</dbReference>
<dbReference type="FunFam" id="3.40.50.300:FF:000006">
    <property type="entry name" value="DNA-binding transcriptional regulator NtrC"/>
    <property type="match status" value="1"/>
</dbReference>
<evidence type="ECO:0000256" key="2">
    <source>
        <dbReference type="ARBA" id="ARBA00022840"/>
    </source>
</evidence>
<feature type="domain" description="Sigma-54 factor interaction" evidence="7">
    <location>
        <begin position="149"/>
        <end position="378"/>
    </location>
</feature>
<dbReference type="InterPro" id="IPR011006">
    <property type="entry name" value="CheY-like_superfamily"/>
</dbReference>
<dbReference type="GO" id="GO:0043565">
    <property type="term" value="F:sequence-specific DNA binding"/>
    <property type="evidence" value="ECO:0007669"/>
    <property type="project" value="InterPro"/>
</dbReference>
<proteinExistence type="predicted"/>
<dbReference type="eggNOG" id="COG2204">
    <property type="taxonomic scope" value="Bacteria"/>
</dbReference>
<dbReference type="Pfam" id="PF00158">
    <property type="entry name" value="Sigma54_activat"/>
    <property type="match status" value="1"/>
</dbReference>
<feature type="domain" description="Response regulatory" evidence="8">
    <location>
        <begin position="9"/>
        <end position="128"/>
    </location>
</feature>
<dbReference type="InterPro" id="IPR027417">
    <property type="entry name" value="P-loop_NTPase"/>
</dbReference>
<accession>A9E3H7</accession>
<reference evidence="9 10" key="1">
    <citation type="journal article" date="2011" name="J. Bacteriol.">
        <title>Genome sequence of the algicidal bacterium Kordia algicida OT-1.</title>
        <authorList>
            <person name="Lee H.S."/>
            <person name="Kang S.G."/>
            <person name="Kwon K.K."/>
            <person name="Lee J.H."/>
            <person name="Kim S.J."/>
        </authorList>
    </citation>
    <scope>NUCLEOTIDE SEQUENCE [LARGE SCALE GENOMIC DNA]</scope>
    <source>
        <strain evidence="9 10">OT-1</strain>
    </source>
</reference>
<name>A9E3H7_9FLAO</name>
<organism evidence="9 10">
    <name type="scientific">Kordia algicida OT-1</name>
    <dbReference type="NCBI Taxonomy" id="391587"/>
    <lineage>
        <taxon>Bacteria</taxon>
        <taxon>Pseudomonadati</taxon>
        <taxon>Bacteroidota</taxon>
        <taxon>Flavobacteriia</taxon>
        <taxon>Flavobacteriales</taxon>
        <taxon>Flavobacteriaceae</taxon>
        <taxon>Kordia</taxon>
    </lineage>
</organism>
<dbReference type="SUPFAM" id="SSF52172">
    <property type="entry name" value="CheY-like"/>
    <property type="match status" value="1"/>
</dbReference>
<evidence type="ECO:0000259" key="8">
    <source>
        <dbReference type="PROSITE" id="PS50110"/>
    </source>
</evidence>